<keyword evidence="2" id="KW-1185">Reference proteome</keyword>
<comment type="caution">
    <text evidence="1">The sequence shown here is derived from an EMBL/GenBank/DDBJ whole genome shotgun (WGS) entry which is preliminary data.</text>
</comment>
<reference evidence="1 2" key="1">
    <citation type="submission" date="2020-10" db="EMBL/GenBank/DDBJ databases">
        <title>The Coptis chinensis genome and diversification of protoberbering-type alkaloids.</title>
        <authorList>
            <person name="Wang B."/>
            <person name="Shu S."/>
            <person name="Song C."/>
            <person name="Liu Y."/>
        </authorList>
    </citation>
    <scope>NUCLEOTIDE SEQUENCE [LARGE SCALE GENOMIC DNA]</scope>
    <source>
        <strain evidence="1">HL-2020</strain>
        <tissue evidence="1">Leaf</tissue>
    </source>
</reference>
<accession>A0A835HMI5</accession>
<name>A0A835HMI5_9MAGN</name>
<proteinExistence type="predicted"/>
<organism evidence="1 2">
    <name type="scientific">Coptis chinensis</name>
    <dbReference type="NCBI Taxonomy" id="261450"/>
    <lineage>
        <taxon>Eukaryota</taxon>
        <taxon>Viridiplantae</taxon>
        <taxon>Streptophyta</taxon>
        <taxon>Embryophyta</taxon>
        <taxon>Tracheophyta</taxon>
        <taxon>Spermatophyta</taxon>
        <taxon>Magnoliopsida</taxon>
        <taxon>Ranunculales</taxon>
        <taxon>Ranunculaceae</taxon>
        <taxon>Coptidoideae</taxon>
        <taxon>Coptis</taxon>
    </lineage>
</organism>
<dbReference type="AlphaFoldDB" id="A0A835HMI5"/>
<evidence type="ECO:0000313" key="2">
    <source>
        <dbReference type="Proteomes" id="UP000631114"/>
    </source>
</evidence>
<protein>
    <submittedName>
        <fullName evidence="1">Uncharacterized protein</fullName>
    </submittedName>
</protein>
<evidence type="ECO:0000313" key="1">
    <source>
        <dbReference type="EMBL" id="KAF9600768.1"/>
    </source>
</evidence>
<sequence>MASLAVLQRPTLESESDSVTVSSVTPEAISFLDTTLDFKDVKNLESFTISVNGLIVNSEFSKNTQKKYYELCCSQGASLHRNLPEGIDMKFAVGAISETVDIADAIKSSNLSNS</sequence>
<dbReference type="OrthoDB" id="1909330at2759"/>
<gene>
    <name evidence="1" type="ORF">IFM89_012376</name>
</gene>
<dbReference type="EMBL" id="JADFTS010000006">
    <property type="protein sequence ID" value="KAF9600768.1"/>
    <property type="molecule type" value="Genomic_DNA"/>
</dbReference>
<dbReference type="Proteomes" id="UP000631114">
    <property type="component" value="Unassembled WGS sequence"/>
</dbReference>